<organism evidence="2 3">
    <name type="scientific">Rhizoctonia solani</name>
    <dbReference type="NCBI Taxonomy" id="456999"/>
    <lineage>
        <taxon>Eukaryota</taxon>
        <taxon>Fungi</taxon>
        <taxon>Dikarya</taxon>
        <taxon>Basidiomycota</taxon>
        <taxon>Agaricomycotina</taxon>
        <taxon>Agaricomycetes</taxon>
        <taxon>Cantharellales</taxon>
        <taxon>Ceratobasidiaceae</taxon>
        <taxon>Rhizoctonia</taxon>
    </lineage>
</organism>
<feature type="compositionally biased region" description="Basic and acidic residues" evidence="1">
    <location>
        <begin position="910"/>
        <end position="929"/>
    </location>
</feature>
<reference evidence="2" key="1">
    <citation type="submission" date="2021-01" db="EMBL/GenBank/DDBJ databases">
        <authorList>
            <person name="Kaushik A."/>
        </authorList>
    </citation>
    <scope>NUCLEOTIDE SEQUENCE</scope>
    <source>
        <strain evidence="2">AG3-T5</strain>
    </source>
</reference>
<feature type="region of interest" description="Disordered" evidence="1">
    <location>
        <begin position="46"/>
        <end position="117"/>
    </location>
</feature>
<accession>A0A8H3CAX6</accession>
<dbReference type="Proteomes" id="UP000663841">
    <property type="component" value="Unassembled WGS sequence"/>
</dbReference>
<evidence type="ECO:0000313" key="3">
    <source>
        <dbReference type="Proteomes" id="UP000663841"/>
    </source>
</evidence>
<name>A0A8H3CAX6_9AGAM</name>
<feature type="region of interest" description="Disordered" evidence="1">
    <location>
        <begin position="1162"/>
        <end position="1194"/>
    </location>
</feature>
<protein>
    <submittedName>
        <fullName evidence="2">Uncharacterized protein</fullName>
    </submittedName>
</protein>
<sequence>MEVEMEEGSHSVLVDLSNIAATIALASEALAAAAEALAEAAKAMSDTSGTSDNVTRLNIPGGITRHLSVPEGSDFGDEPETNNKSGDLQSHAGFTVGQSKHGTPVPLSPPSSVLSISSDSNREVELIPLGQTSNEFVTSHKVPQPDTSDNLPKPRDRSEQVQNHKLNTLSLAPAVLSPDEPRIATNQSVADGPPSGSQSNVSRFLDAMKSYPTVPSGRNYIHLEHPSDALAFVAYMALQARRIMCLIPYELLNTYTELLKSITDANVHCITTSHQYQSICATLGALPNPTLCHLVLIPTLMLNLISSTGIYPDCVLHWGQPSNAYNWTHQALKPLSPTVKVCVMVVGPYYFNGSEYGVAPYPNAVLATCHGLSSPFQLLRQISSQLLPTPRAPAPIGPQGLKPRLNLHPSKPSIPGPITSSTTGRETYIDAFSANEPLGNTSKVASSTTAANESLLKDMKSCPTIPSGRNYIHLDQASDAVAYIAYMALQFNRVVCVVPTQHFGTCADLLKSLTNANIHRVVKPGQSGKASTTTSSPSPAPDGIFLTPCDNFLPAWGRLEESNPDCILHWSQPASVYSITTRRMVDSFPRIIRACVMVVGEISFDRTPDSPLQILRQKASQLLPAPPIQSALGTQVPKRAITSFPSEPSNSRTTHNPIYATGTSVSLPIGHYYIVLDQANDIDILSITSYIAMKSKKVICHIPGDRDLTVYHKTMSQIANVNVIAPTNSGVWVRTISSEWNSFWSKSLVDCVIYWGIPLDLTYYLKECKLKVNTSYLVLSLAATIMLAAEALAAAAEALVEAARAILDASCTFEASPLAEDISNIKIPVKVYEEPSSRNESEINKGLLGQVDPRVLPDRQEKLRGISTPASPVALDSLNSRREVGVVPTRSGMPRAQADQPAAPRSPQHGSKDNLPEKDTVEPQEDNKPDALPPYAFPVLSTSKSGNKISPTWPPEAIVTGNPQAPPFSNFRVAMKSHMIPPGRNYVHFGEASDALAFIAYLALQANRTVCMIPMQLMESYSKLLKSLSHANVYRTYTSEQVSRIVGSRIDFFAPTSYNIVITPSSEFIANAESFKRAAPDCIVHWGIPSDAHQYIDRVLAPLSPAVKTCMMVIRQPYFNGQAYGVRPYSNAVLNACSHVNSPLEPLRQIASSLFSASITPTLPGPQASGPHPSPLPSGPLNDPVPLASHDQNQNQNSLPPGHFYVVLDTANDIDVVPVIAYIATKHEKVICYVPSDSSLDGYHRLVASISNVNVIAPSPLVKGNQIKAMTNRLKSERSGALLRPISTGWNSYFSKSIANAVFYCGVPADLKV</sequence>
<comment type="caution">
    <text evidence="2">The sequence shown here is derived from an EMBL/GenBank/DDBJ whole genome shotgun (WGS) entry which is preliminary data.</text>
</comment>
<evidence type="ECO:0000256" key="1">
    <source>
        <dbReference type="SAM" id="MobiDB-lite"/>
    </source>
</evidence>
<dbReference type="EMBL" id="CAJMWW010000651">
    <property type="protein sequence ID" value="CAE6479710.1"/>
    <property type="molecule type" value="Genomic_DNA"/>
</dbReference>
<feature type="compositionally biased region" description="Low complexity" evidence="1">
    <location>
        <begin position="894"/>
        <end position="908"/>
    </location>
</feature>
<feature type="region of interest" description="Disordered" evidence="1">
    <location>
        <begin position="862"/>
        <end position="937"/>
    </location>
</feature>
<evidence type="ECO:0000313" key="2">
    <source>
        <dbReference type="EMBL" id="CAE6479710.1"/>
    </source>
</evidence>
<proteinExistence type="predicted"/>
<feature type="region of interest" description="Disordered" evidence="1">
    <location>
        <begin position="130"/>
        <end position="164"/>
    </location>
</feature>
<gene>
    <name evidence="2" type="ORF">RDB_LOCUS203430</name>
</gene>
<feature type="compositionally biased region" description="Polar residues" evidence="1">
    <location>
        <begin position="46"/>
        <end position="56"/>
    </location>
</feature>
<feature type="region of interest" description="Disordered" evidence="1">
    <location>
        <begin position="523"/>
        <end position="542"/>
    </location>
</feature>